<dbReference type="AlphaFoldDB" id="A0AAD7CYF8"/>
<feature type="non-terminal residue" evidence="1">
    <location>
        <position position="109"/>
    </location>
</feature>
<dbReference type="PANTHER" id="PTHR36183:SF2">
    <property type="entry name" value="BETA-GLUCURONIDASE C-TERMINAL DOMAIN-CONTAINING PROTEIN"/>
    <property type="match status" value="1"/>
</dbReference>
<keyword evidence="2" id="KW-1185">Reference proteome</keyword>
<dbReference type="Proteomes" id="UP001221757">
    <property type="component" value="Unassembled WGS sequence"/>
</dbReference>
<dbReference type="Gene3D" id="3.20.20.80">
    <property type="entry name" value="Glycosidases"/>
    <property type="match status" value="1"/>
</dbReference>
<dbReference type="PANTHER" id="PTHR36183">
    <property type="entry name" value="BETA-GLUCURONIDASE"/>
    <property type="match status" value="1"/>
</dbReference>
<reference evidence="1" key="1">
    <citation type="submission" date="2023-03" db="EMBL/GenBank/DDBJ databases">
        <title>Massive genome expansion in bonnet fungi (Mycena s.s.) driven by repeated elements and novel gene families across ecological guilds.</title>
        <authorList>
            <consortium name="Lawrence Berkeley National Laboratory"/>
            <person name="Harder C.B."/>
            <person name="Miyauchi S."/>
            <person name="Viragh M."/>
            <person name="Kuo A."/>
            <person name="Thoen E."/>
            <person name="Andreopoulos B."/>
            <person name="Lu D."/>
            <person name="Skrede I."/>
            <person name="Drula E."/>
            <person name="Henrissat B."/>
            <person name="Morin E."/>
            <person name="Kohler A."/>
            <person name="Barry K."/>
            <person name="LaButti K."/>
            <person name="Morin E."/>
            <person name="Salamov A."/>
            <person name="Lipzen A."/>
            <person name="Mereny Z."/>
            <person name="Hegedus B."/>
            <person name="Baldrian P."/>
            <person name="Stursova M."/>
            <person name="Weitz H."/>
            <person name="Taylor A."/>
            <person name="Grigoriev I.V."/>
            <person name="Nagy L.G."/>
            <person name="Martin F."/>
            <person name="Kauserud H."/>
        </authorList>
    </citation>
    <scope>NUCLEOTIDE SEQUENCE</scope>
    <source>
        <strain evidence="1">CBHHK067</strain>
    </source>
</reference>
<evidence type="ECO:0000313" key="1">
    <source>
        <dbReference type="EMBL" id="KAJ7669164.1"/>
    </source>
</evidence>
<organism evidence="1 2">
    <name type="scientific">Mycena rosella</name>
    <name type="common">Pink bonnet</name>
    <name type="synonym">Agaricus rosellus</name>
    <dbReference type="NCBI Taxonomy" id="1033263"/>
    <lineage>
        <taxon>Eukaryota</taxon>
        <taxon>Fungi</taxon>
        <taxon>Dikarya</taxon>
        <taxon>Basidiomycota</taxon>
        <taxon>Agaricomycotina</taxon>
        <taxon>Agaricomycetes</taxon>
        <taxon>Agaricomycetidae</taxon>
        <taxon>Agaricales</taxon>
        <taxon>Marasmiineae</taxon>
        <taxon>Mycenaceae</taxon>
        <taxon>Mycena</taxon>
    </lineage>
</organism>
<dbReference type="InterPro" id="IPR052974">
    <property type="entry name" value="GH79_Enzymes"/>
</dbReference>
<comment type="caution">
    <text evidence="1">The sequence shown here is derived from an EMBL/GenBank/DDBJ whole genome shotgun (WGS) entry which is preliminary data.</text>
</comment>
<protein>
    <submittedName>
        <fullName evidence="1">Uncharacterized protein</fullName>
    </submittedName>
</protein>
<proteinExistence type="predicted"/>
<dbReference type="EMBL" id="JARKIE010000188">
    <property type="protein sequence ID" value="KAJ7669164.1"/>
    <property type="molecule type" value="Genomic_DNA"/>
</dbReference>
<evidence type="ECO:0000313" key="2">
    <source>
        <dbReference type="Proteomes" id="UP001221757"/>
    </source>
</evidence>
<accession>A0AAD7CYF8</accession>
<gene>
    <name evidence="1" type="ORF">B0H17DRAFT_208722</name>
</gene>
<name>A0AAD7CYF8_MYCRO</name>
<sequence length="109" mass="11873">AHSNFSGTYFHLGGQIVYSPPTNESTFHQWSVGPLYYSALVMAEAIGASNQTQVLDLQILSLSQYTPVYGIYENDTPVRVAIVNYVDDPTGANTVNAVISMSGDLCRRP</sequence>